<accession>A0A3N4Z0Y5</accession>
<dbReference type="EMBL" id="RKRA01000001">
    <property type="protein sequence ID" value="RPF26213.1"/>
    <property type="molecule type" value="Genomic_DNA"/>
</dbReference>
<comment type="caution">
    <text evidence="2">The sequence shown here is derived from an EMBL/GenBank/DDBJ whole genome shotgun (WGS) entry which is preliminary data.</text>
</comment>
<dbReference type="InterPro" id="IPR000683">
    <property type="entry name" value="Gfo/Idh/MocA-like_OxRdtase_N"/>
</dbReference>
<dbReference type="Proteomes" id="UP000280726">
    <property type="component" value="Unassembled WGS sequence"/>
</dbReference>
<dbReference type="Pfam" id="PF01408">
    <property type="entry name" value="GFO_IDH_MocA"/>
    <property type="match status" value="1"/>
</dbReference>
<reference evidence="2 3" key="1">
    <citation type="submission" date="2018-11" db="EMBL/GenBank/DDBJ databases">
        <title>Sequencing the genomes of 1000 actinobacteria strains.</title>
        <authorList>
            <person name="Klenk H.-P."/>
        </authorList>
    </citation>
    <scope>NUCLEOTIDE SEQUENCE [LARGE SCALE GENOMIC DNA]</scope>
    <source>
        <strain evidence="2 3">DSM 14418</strain>
    </source>
</reference>
<organism evidence="2 3">
    <name type="scientific">Georgenia muralis</name>
    <dbReference type="NCBI Taxonomy" id="154117"/>
    <lineage>
        <taxon>Bacteria</taxon>
        <taxon>Bacillati</taxon>
        <taxon>Actinomycetota</taxon>
        <taxon>Actinomycetes</taxon>
        <taxon>Micrococcales</taxon>
        <taxon>Bogoriellaceae</taxon>
        <taxon>Georgenia</taxon>
    </lineage>
</organism>
<dbReference type="GO" id="GO:0000166">
    <property type="term" value="F:nucleotide binding"/>
    <property type="evidence" value="ECO:0007669"/>
    <property type="project" value="InterPro"/>
</dbReference>
<dbReference type="AlphaFoldDB" id="A0A3N4Z0Y5"/>
<gene>
    <name evidence="2" type="ORF">EDD32_0645</name>
</gene>
<dbReference type="RefSeq" id="WP_170175184.1">
    <property type="nucleotide sequence ID" value="NZ_RKRA01000001.1"/>
</dbReference>
<sequence length="355" mass="38016">MTRFAVIGSGFRAEAFLRVASLVPGLEVTGVLARDPGRGARLERAFGVRTHRDLGAALAGDPDFAVVAVAKAASEEVVTAVAATGLPVLAETPPAPDVAGLARLHALVQGGARIQVAEQYHLEPMVSAQIAVARSGLLGDVSEALVSVAHDYHGISVLRRLLGIGFEDATVTAYESVAPLAGGPDRAGDPAAERVLEERHVTARLDFGGRVGTYDFSSDQYRSWIRSGTVLVRGDRGELRDETVRRMVDHRTPLRTRIERLAAGGPGSHEGMFLRGLTLGDRWLYRNDFLRARLPDEELSVAAVMRAMGEHVAGGPEVYSLADAAQDHYLGLEVRRAVETGAPVRTSRQVWAPEP</sequence>
<feature type="domain" description="Gfo/Idh/MocA-like oxidoreductase N-terminal" evidence="1">
    <location>
        <begin position="3"/>
        <end position="109"/>
    </location>
</feature>
<proteinExistence type="predicted"/>
<dbReference type="InterPro" id="IPR036291">
    <property type="entry name" value="NAD(P)-bd_dom_sf"/>
</dbReference>
<evidence type="ECO:0000259" key="1">
    <source>
        <dbReference type="Pfam" id="PF01408"/>
    </source>
</evidence>
<dbReference type="SUPFAM" id="SSF51735">
    <property type="entry name" value="NAD(P)-binding Rossmann-fold domains"/>
    <property type="match status" value="1"/>
</dbReference>
<evidence type="ECO:0000313" key="3">
    <source>
        <dbReference type="Proteomes" id="UP000280726"/>
    </source>
</evidence>
<protein>
    <submittedName>
        <fullName evidence="2">Putative dehydrogenase</fullName>
    </submittedName>
</protein>
<keyword evidence="3" id="KW-1185">Reference proteome</keyword>
<dbReference type="Gene3D" id="3.40.50.720">
    <property type="entry name" value="NAD(P)-binding Rossmann-like Domain"/>
    <property type="match status" value="1"/>
</dbReference>
<name>A0A3N4Z0Y5_9MICO</name>
<evidence type="ECO:0000313" key="2">
    <source>
        <dbReference type="EMBL" id="RPF26213.1"/>
    </source>
</evidence>